<proteinExistence type="predicted"/>
<dbReference type="Proteomes" id="UP000318571">
    <property type="component" value="Chromosome 3"/>
</dbReference>
<sequence>MANRFTLIHMREVMVIWSRFEKPIGYSTVSLWTGVIISVNWALISALKGVLVNGFLKEVSPFTALVYTSIPSSFLMVSFYPLQSQGLIELWLELTENYAPILFMSTNTFFRLLLMFMANQRVDPNTISLIRCSEIVLDFLLQIFVMNEPANSYEIVGAGFVMGAIILLAGSKAGYLPCLGEEKK</sequence>
<reference evidence="3 4" key="1">
    <citation type="journal article" date="2018" name="Nat. Ecol. Evol.">
        <title>Genomic signatures of mitonuclear coevolution across populations of Tigriopus californicus.</title>
        <authorList>
            <person name="Barreto F.S."/>
            <person name="Watson E.T."/>
            <person name="Lima T.G."/>
            <person name="Willett C.S."/>
            <person name="Edmands S."/>
            <person name="Li W."/>
            <person name="Burton R.S."/>
        </authorList>
    </citation>
    <scope>NUCLEOTIDE SEQUENCE [LARGE SCALE GENOMIC DNA]</scope>
    <source>
        <strain evidence="3 4">San Diego</strain>
    </source>
</reference>
<dbReference type="EMBL" id="VCGU01000007">
    <property type="protein sequence ID" value="TRY73911.1"/>
    <property type="molecule type" value="Genomic_DNA"/>
</dbReference>
<keyword evidence="1" id="KW-0812">Transmembrane</keyword>
<keyword evidence="1" id="KW-0472">Membrane</keyword>
<dbReference type="SUPFAM" id="SSF103481">
    <property type="entry name" value="Multidrug resistance efflux transporter EmrE"/>
    <property type="match status" value="1"/>
</dbReference>
<protein>
    <recommendedName>
        <fullName evidence="2">EamA domain-containing protein</fullName>
    </recommendedName>
</protein>
<evidence type="ECO:0000259" key="2">
    <source>
        <dbReference type="Pfam" id="PF00892"/>
    </source>
</evidence>
<feature type="transmembrane region" description="Helical" evidence="1">
    <location>
        <begin position="59"/>
        <end position="78"/>
    </location>
</feature>
<dbReference type="AlphaFoldDB" id="A0A553P895"/>
<feature type="domain" description="EamA" evidence="2">
    <location>
        <begin position="33"/>
        <end position="168"/>
    </location>
</feature>
<evidence type="ECO:0000256" key="1">
    <source>
        <dbReference type="SAM" id="Phobius"/>
    </source>
</evidence>
<name>A0A553P895_TIGCA</name>
<dbReference type="InterPro" id="IPR000620">
    <property type="entry name" value="EamA_dom"/>
</dbReference>
<accession>A0A553P895</accession>
<dbReference type="GO" id="GO:0016020">
    <property type="term" value="C:membrane"/>
    <property type="evidence" value="ECO:0007669"/>
    <property type="project" value="InterPro"/>
</dbReference>
<comment type="caution">
    <text evidence="3">The sequence shown here is derived from an EMBL/GenBank/DDBJ whole genome shotgun (WGS) entry which is preliminary data.</text>
</comment>
<feature type="transmembrane region" description="Helical" evidence="1">
    <location>
        <begin position="152"/>
        <end position="175"/>
    </location>
</feature>
<dbReference type="InterPro" id="IPR037185">
    <property type="entry name" value="EmrE-like"/>
</dbReference>
<keyword evidence="1" id="KW-1133">Transmembrane helix</keyword>
<evidence type="ECO:0000313" key="3">
    <source>
        <dbReference type="EMBL" id="TRY73911.1"/>
    </source>
</evidence>
<dbReference type="Pfam" id="PF00892">
    <property type="entry name" value="EamA"/>
    <property type="match status" value="1"/>
</dbReference>
<keyword evidence="4" id="KW-1185">Reference proteome</keyword>
<gene>
    <name evidence="3" type="ORF">TCAL_16902</name>
</gene>
<evidence type="ECO:0000313" key="4">
    <source>
        <dbReference type="Proteomes" id="UP000318571"/>
    </source>
</evidence>
<organism evidence="3 4">
    <name type="scientific">Tigriopus californicus</name>
    <name type="common">Marine copepod</name>
    <dbReference type="NCBI Taxonomy" id="6832"/>
    <lineage>
        <taxon>Eukaryota</taxon>
        <taxon>Metazoa</taxon>
        <taxon>Ecdysozoa</taxon>
        <taxon>Arthropoda</taxon>
        <taxon>Crustacea</taxon>
        <taxon>Multicrustacea</taxon>
        <taxon>Hexanauplia</taxon>
        <taxon>Copepoda</taxon>
        <taxon>Harpacticoida</taxon>
        <taxon>Harpacticidae</taxon>
        <taxon>Tigriopus</taxon>
    </lineage>
</organism>
<feature type="transmembrane region" description="Helical" evidence="1">
    <location>
        <begin position="24"/>
        <end position="47"/>
    </location>
</feature>